<dbReference type="STRING" id="706587.Desti_0028"/>
<dbReference type="eggNOG" id="COG2230">
    <property type="taxonomic scope" value="Bacteria"/>
</dbReference>
<keyword evidence="3" id="KW-0808">Transferase</keyword>
<dbReference type="AlphaFoldDB" id="I4BZN9"/>
<dbReference type="InterPro" id="IPR029063">
    <property type="entry name" value="SAM-dependent_MTases_sf"/>
</dbReference>
<evidence type="ECO:0000313" key="7">
    <source>
        <dbReference type="Proteomes" id="UP000006055"/>
    </source>
</evidence>
<dbReference type="InterPro" id="IPR050723">
    <property type="entry name" value="CFA/CMAS"/>
</dbReference>
<keyword evidence="7" id="KW-1185">Reference proteome</keyword>
<evidence type="ECO:0000256" key="3">
    <source>
        <dbReference type="ARBA" id="ARBA00022679"/>
    </source>
</evidence>
<evidence type="ECO:0000313" key="6">
    <source>
        <dbReference type="EMBL" id="AFM22780.1"/>
    </source>
</evidence>
<name>I4BZN9_DESTA</name>
<protein>
    <submittedName>
        <fullName evidence="6">Cyclopropane-fatty-acyl-phospholipid synthase</fullName>
    </submittedName>
</protein>
<evidence type="ECO:0000256" key="2">
    <source>
        <dbReference type="ARBA" id="ARBA00022603"/>
    </source>
</evidence>
<dbReference type="GO" id="GO:0006629">
    <property type="term" value="P:lipid metabolic process"/>
    <property type="evidence" value="ECO:0007669"/>
    <property type="project" value="UniProtKB-KW"/>
</dbReference>
<accession>I4BZN9</accession>
<dbReference type="Gene3D" id="3.40.50.150">
    <property type="entry name" value="Vaccinia Virus protein VP39"/>
    <property type="match status" value="1"/>
</dbReference>
<dbReference type="GO" id="GO:0008168">
    <property type="term" value="F:methyltransferase activity"/>
    <property type="evidence" value="ECO:0007669"/>
    <property type="project" value="UniProtKB-KW"/>
</dbReference>
<dbReference type="SUPFAM" id="SSF53335">
    <property type="entry name" value="S-adenosyl-L-methionine-dependent methyltransferases"/>
    <property type="match status" value="1"/>
</dbReference>
<evidence type="ECO:0000256" key="1">
    <source>
        <dbReference type="ARBA" id="ARBA00010815"/>
    </source>
</evidence>
<keyword evidence="2" id="KW-0489">Methyltransferase</keyword>
<organism evidence="6 7">
    <name type="scientific">Desulfomonile tiedjei (strain ATCC 49306 / DSM 6799 / DCB-1)</name>
    <dbReference type="NCBI Taxonomy" id="706587"/>
    <lineage>
        <taxon>Bacteria</taxon>
        <taxon>Pseudomonadati</taxon>
        <taxon>Thermodesulfobacteriota</taxon>
        <taxon>Desulfomonilia</taxon>
        <taxon>Desulfomonilales</taxon>
        <taxon>Desulfomonilaceae</taxon>
        <taxon>Desulfomonile</taxon>
    </lineage>
</organism>
<dbReference type="Pfam" id="PF13489">
    <property type="entry name" value="Methyltransf_23"/>
    <property type="match status" value="1"/>
</dbReference>
<dbReference type="EMBL" id="CP003360">
    <property type="protein sequence ID" value="AFM22780.1"/>
    <property type="molecule type" value="Genomic_DNA"/>
</dbReference>
<dbReference type="GO" id="GO:0032259">
    <property type="term" value="P:methylation"/>
    <property type="evidence" value="ECO:0007669"/>
    <property type="project" value="UniProtKB-KW"/>
</dbReference>
<dbReference type="OrthoDB" id="9808140at2"/>
<dbReference type="CDD" id="cd02440">
    <property type="entry name" value="AdoMet_MTases"/>
    <property type="match status" value="1"/>
</dbReference>
<dbReference type="RefSeq" id="WP_014807939.1">
    <property type="nucleotide sequence ID" value="NC_018025.1"/>
</dbReference>
<dbReference type="HOGENOM" id="CLU_096131_1_0_7"/>
<keyword evidence="4" id="KW-0949">S-adenosyl-L-methionine</keyword>
<reference evidence="7" key="1">
    <citation type="submission" date="2012-06" db="EMBL/GenBank/DDBJ databases">
        <title>Complete sequence of chromosome of Desulfomonile tiedjei DSM 6799.</title>
        <authorList>
            <person name="Lucas S."/>
            <person name="Copeland A."/>
            <person name="Lapidus A."/>
            <person name="Glavina del Rio T."/>
            <person name="Dalin E."/>
            <person name="Tice H."/>
            <person name="Bruce D."/>
            <person name="Goodwin L."/>
            <person name="Pitluck S."/>
            <person name="Peters L."/>
            <person name="Ovchinnikova G."/>
            <person name="Zeytun A."/>
            <person name="Lu M."/>
            <person name="Kyrpides N."/>
            <person name="Mavromatis K."/>
            <person name="Ivanova N."/>
            <person name="Brettin T."/>
            <person name="Detter J.C."/>
            <person name="Han C."/>
            <person name="Larimer F."/>
            <person name="Land M."/>
            <person name="Hauser L."/>
            <person name="Markowitz V."/>
            <person name="Cheng J.-F."/>
            <person name="Hugenholtz P."/>
            <person name="Woyke T."/>
            <person name="Wu D."/>
            <person name="Spring S."/>
            <person name="Schroeder M."/>
            <person name="Brambilla E."/>
            <person name="Klenk H.-P."/>
            <person name="Eisen J.A."/>
        </authorList>
    </citation>
    <scope>NUCLEOTIDE SEQUENCE [LARGE SCALE GENOMIC DNA]</scope>
    <source>
        <strain evidence="7">ATCC 49306 / DSM 6799 / DCB-1</strain>
    </source>
</reference>
<dbReference type="Proteomes" id="UP000006055">
    <property type="component" value="Chromosome"/>
</dbReference>
<proteinExistence type="inferred from homology"/>
<keyword evidence="5" id="KW-0443">Lipid metabolism</keyword>
<comment type="similarity">
    <text evidence="1">Belongs to the CFA/CMAS family.</text>
</comment>
<dbReference type="KEGG" id="dti:Desti_0028"/>
<sequence length="242" mass="27397">MDYRKQIYDCYVSLWQNGASSFDEEASRRWGRAYRFFLRRVLPENKNAAILDLACGGGKLLHLFKSMGYSNVKGVDISPEQVTLARQVCSDVTLSDAVEYLKAHEAEFDFIVGLDIVEHFRKEEVLTFLQAIRSALKENGRLVLQTPNSASLAGAAMQFGDFTHEIGFTPGCLENILRLTGFTNYEAWELGPAPHGFLSTIRFGLWQIIRTGFLVYDFVEMGGQKHPVYTRVFLASATKNYR</sequence>
<gene>
    <name evidence="6" type="ordered locus">Desti_0028</name>
</gene>
<evidence type="ECO:0000256" key="5">
    <source>
        <dbReference type="ARBA" id="ARBA00023098"/>
    </source>
</evidence>
<evidence type="ECO:0000256" key="4">
    <source>
        <dbReference type="ARBA" id="ARBA00022691"/>
    </source>
</evidence>
<dbReference type="PANTHER" id="PTHR43667">
    <property type="entry name" value="CYCLOPROPANE-FATTY-ACYL-PHOSPHOLIPID SYNTHASE"/>
    <property type="match status" value="1"/>
</dbReference>
<dbReference type="PANTHER" id="PTHR43667:SF1">
    <property type="entry name" value="CYCLOPROPANE-FATTY-ACYL-PHOSPHOLIPID SYNTHASE"/>
    <property type="match status" value="1"/>
</dbReference>